<keyword evidence="1" id="KW-0472">Membrane</keyword>
<evidence type="ECO:0000313" key="2">
    <source>
        <dbReference type="EMBL" id="SHJ49904.1"/>
    </source>
</evidence>
<reference evidence="2 3" key="1">
    <citation type="submission" date="2016-11" db="EMBL/GenBank/DDBJ databases">
        <authorList>
            <person name="Jaros S."/>
            <person name="Januszkiewicz K."/>
            <person name="Wedrychowicz H."/>
        </authorList>
    </citation>
    <scope>NUCLEOTIDE SEQUENCE [LARGE SCALE GENOMIC DNA]</scope>
    <source>
        <strain evidence="2 3">DSM 15212</strain>
    </source>
</reference>
<evidence type="ECO:0008006" key="4">
    <source>
        <dbReference type="Google" id="ProtNLM"/>
    </source>
</evidence>
<dbReference type="Proteomes" id="UP000184465">
    <property type="component" value="Unassembled WGS sequence"/>
</dbReference>
<accession>A0A1M6JT29</accession>
<evidence type="ECO:0000313" key="3">
    <source>
        <dbReference type="Proteomes" id="UP000184465"/>
    </source>
</evidence>
<name>A0A1M6JT29_PARC5</name>
<keyword evidence="1" id="KW-1133">Transmembrane helix</keyword>
<dbReference type="AlphaFoldDB" id="A0A1M6JT29"/>
<dbReference type="RefSeq" id="WP_073146429.1">
    <property type="nucleotide sequence ID" value="NZ_FRAG01000001.1"/>
</dbReference>
<proteinExistence type="predicted"/>
<keyword evidence="3" id="KW-1185">Reference proteome</keyword>
<sequence>MNNRFMTGVIAGSVLGVTAGIYALNKSTPRQRRRIMRRGMKMARNASRVVGAVTNMDMFR</sequence>
<protein>
    <recommendedName>
        <fullName evidence="4">YtxH-like protein</fullName>
    </recommendedName>
</protein>
<keyword evidence="1" id="KW-0812">Transmembrane</keyword>
<organism evidence="2 3">
    <name type="scientific">Paramaledivibacter caminithermalis (strain DSM 15212 / CIP 107654 / DViRD3)</name>
    <name type="common">Clostridium caminithermale</name>
    <dbReference type="NCBI Taxonomy" id="1121301"/>
    <lineage>
        <taxon>Bacteria</taxon>
        <taxon>Bacillati</taxon>
        <taxon>Bacillota</taxon>
        <taxon>Clostridia</taxon>
        <taxon>Peptostreptococcales</taxon>
        <taxon>Caminicellaceae</taxon>
        <taxon>Paramaledivibacter</taxon>
    </lineage>
</organism>
<evidence type="ECO:0000256" key="1">
    <source>
        <dbReference type="SAM" id="Phobius"/>
    </source>
</evidence>
<dbReference type="STRING" id="1121301.SAMN02745912_00142"/>
<gene>
    <name evidence="2" type="ORF">SAMN02745912_00142</name>
</gene>
<dbReference type="EMBL" id="FRAG01000001">
    <property type="protein sequence ID" value="SHJ49904.1"/>
    <property type="molecule type" value="Genomic_DNA"/>
</dbReference>
<feature type="transmembrane region" description="Helical" evidence="1">
    <location>
        <begin position="6"/>
        <end position="24"/>
    </location>
</feature>